<evidence type="ECO:0000313" key="1">
    <source>
        <dbReference type="EMBL" id="KAA6360411.1"/>
    </source>
</evidence>
<dbReference type="Proteomes" id="UP000324800">
    <property type="component" value="Unassembled WGS sequence"/>
</dbReference>
<dbReference type="SUPFAM" id="SSF48371">
    <property type="entry name" value="ARM repeat"/>
    <property type="match status" value="1"/>
</dbReference>
<dbReference type="AlphaFoldDB" id="A0A5J4TSG5"/>
<accession>A0A5J4TSG5</accession>
<evidence type="ECO:0000313" key="2">
    <source>
        <dbReference type="Proteomes" id="UP000324800"/>
    </source>
</evidence>
<reference evidence="1 2" key="1">
    <citation type="submission" date="2019-03" db="EMBL/GenBank/DDBJ databases">
        <title>Single cell metagenomics reveals metabolic interactions within the superorganism composed of flagellate Streblomastix strix and complex community of Bacteroidetes bacteria on its surface.</title>
        <authorList>
            <person name="Treitli S.C."/>
            <person name="Kolisko M."/>
            <person name="Husnik F."/>
            <person name="Keeling P."/>
            <person name="Hampl V."/>
        </authorList>
    </citation>
    <scope>NUCLEOTIDE SEQUENCE [LARGE SCALE GENOMIC DNA]</scope>
    <source>
        <strain evidence="1">ST1C</strain>
    </source>
</reference>
<feature type="non-terminal residue" evidence="1">
    <location>
        <position position="1"/>
    </location>
</feature>
<name>A0A5J4TSG5_9EUKA</name>
<dbReference type="EMBL" id="SNRW01026983">
    <property type="protein sequence ID" value="KAA6360411.1"/>
    <property type="molecule type" value="Genomic_DNA"/>
</dbReference>
<dbReference type="InterPro" id="IPR016024">
    <property type="entry name" value="ARM-type_fold"/>
</dbReference>
<sequence>IIDEIAANNFIEKIAFISKAPDETAQRALELLILMAQVGKPQIQHQIEQQVNSLKFLSLIGNSDLKFDERVVNYALKAGDNTDLRNSVKLLQKARELDTVATYKQNKIFHEDIFPSIVALLNSADQIITEQQKKNKPISDIPIGLLNVCSSVINNIIEDNQTVFQIIQTTIPDLVIKILRVLPLVYVKAHHLGFLFSISANAGMQYCQYMYRLGAVQALSRFYVLPGSDVAILTFSTLQNVIDSGLYLISSRSQCQLKLPHNFINPNTAETKRESIYKMIDENESLKLENEDTWHLLFSTQIKVFGGYTYNSKHSEMCLEEAKQEIIKMVPKGESISRQLDLLHQVSLRHENCKSVLKSGIIPLFEKYLPFLEEEMQKLLLDIFSTLFNIKPDHEIKPIKLILCLHTDLSVIDSEQDKYELLIQQRQKYHHCVGQ</sequence>
<organism evidence="1 2">
    <name type="scientific">Streblomastix strix</name>
    <dbReference type="NCBI Taxonomy" id="222440"/>
    <lineage>
        <taxon>Eukaryota</taxon>
        <taxon>Metamonada</taxon>
        <taxon>Preaxostyla</taxon>
        <taxon>Oxymonadida</taxon>
        <taxon>Streblomastigidae</taxon>
        <taxon>Streblomastix</taxon>
    </lineage>
</organism>
<comment type="caution">
    <text evidence="1">The sequence shown here is derived from an EMBL/GenBank/DDBJ whole genome shotgun (WGS) entry which is preliminary data.</text>
</comment>
<proteinExistence type="predicted"/>
<gene>
    <name evidence="1" type="ORF">EZS28_044062</name>
</gene>
<protein>
    <submittedName>
        <fullName evidence="1">Uncharacterized protein</fullName>
    </submittedName>
</protein>